<reference evidence="2 3" key="1">
    <citation type="journal article" date="2016" name="Genome Biol. Evol.">
        <title>Divergent and convergent evolution of fungal pathogenicity.</title>
        <authorList>
            <person name="Shang Y."/>
            <person name="Xiao G."/>
            <person name="Zheng P."/>
            <person name="Cen K."/>
            <person name="Zhan S."/>
            <person name="Wang C."/>
        </authorList>
    </citation>
    <scope>NUCLEOTIDE SEQUENCE [LARGE SCALE GENOMIC DNA]</scope>
    <source>
        <strain evidence="2 3">ARSEF 7405</strain>
    </source>
</reference>
<feature type="compositionally biased region" description="Polar residues" evidence="1">
    <location>
        <begin position="190"/>
        <end position="199"/>
    </location>
</feature>
<dbReference type="EMBL" id="AZGZ01000007">
    <property type="protein sequence ID" value="KZZ94106.1"/>
    <property type="molecule type" value="Genomic_DNA"/>
</dbReference>
<dbReference type="VEuPathDB" id="FungiDB:AAP_02199"/>
<proteinExistence type="predicted"/>
<protein>
    <submittedName>
        <fullName evidence="2">Uncharacterized protein</fullName>
    </submittedName>
</protein>
<dbReference type="Proteomes" id="UP000242877">
    <property type="component" value="Unassembled WGS sequence"/>
</dbReference>
<evidence type="ECO:0000313" key="2">
    <source>
        <dbReference type="EMBL" id="KZZ94106.1"/>
    </source>
</evidence>
<dbReference type="AlphaFoldDB" id="A0A168AMI3"/>
<keyword evidence="3" id="KW-1185">Reference proteome</keyword>
<evidence type="ECO:0000313" key="3">
    <source>
        <dbReference type="Proteomes" id="UP000242877"/>
    </source>
</evidence>
<organism evidence="2 3">
    <name type="scientific">Ascosphaera apis ARSEF 7405</name>
    <dbReference type="NCBI Taxonomy" id="392613"/>
    <lineage>
        <taxon>Eukaryota</taxon>
        <taxon>Fungi</taxon>
        <taxon>Dikarya</taxon>
        <taxon>Ascomycota</taxon>
        <taxon>Pezizomycotina</taxon>
        <taxon>Eurotiomycetes</taxon>
        <taxon>Eurotiomycetidae</taxon>
        <taxon>Onygenales</taxon>
        <taxon>Ascosphaeraceae</taxon>
        <taxon>Ascosphaera</taxon>
    </lineage>
</organism>
<sequence>MSSESNLFQNLYRKYAPVFSSKAYTPLAANASERNNWDVDERKSIDASSVSSDQSGLDAAERPSILNDKSDFKPYRDAFDDEKELDFEHLSNFTPEPDKTTCWENWYLPVTAALLAFHHEKAVSFLWEHISRTRANDEDPHYVTKATERITDACLKSAVIVGLPRATEALSSLSSVIQISERKDPEDDSSSTVDEASSQDTKDGENPGRQIFEQTHGTQIGEALDSMGLKCCQEPCSTTIQNMYGNILSGSGVLNAVETAMIAFASCLADNMPIQAESFFHGCKKLGATDVEMSITASIVREVAAELGVECPGVGEAFAFMNRDIS</sequence>
<gene>
    <name evidence="2" type="ORF">AAP_02199</name>
</gene>
<dbReference type="SUPFAM" id="SSF69118">
    <property type="entry name" value="AhpD-like"/>
    <property type="match status" value="1"/>
</dbReference>
<dbReference type="PANTHER" id="PTHR28180:SF2">
    <property type="entry name" value="PEROXISOMAL PROTEIN 2"/>
    <property type="match status" value="1"/>
</dbReference>
<feature type="region of interest" description="Disordered" evidence="1">
    <location>
        <begin position="179"/>
        <end position="210"/>
    </location>
</feature>
<name>A0A168AMI3_9EURO</name>
<dbReference type="PANTHER" id="PTHR28180">
    <property type="entry name" value="CONSERVED MITOCHONDRIAL PROTEIN-RELATED"/>
    <property type="match status" value="1"/>
</dbReference>
<dbReference type="InterPro" id="IPR052999">
    <property type="entry name" value="PTS1_Protein"/>
</dbReference>
<evidence type="ECO:0000256" key="1">
    <source>
        <dbReference type="SAM" id="MobiDB-lite"/>
    </source>
</evidence>
<dbReference type="OrthoDB" id="5537330at2759"/>
<dbReference type="Gene3D" id="1.20.1290.10">
    <property type="entry name" value="AhpD-like"/>
    <property type="match status" value="1"/>
</dbReference>
<comment type="caution">
    <text evidence="2">The sequence shown here is derived from an EMBL/GenBank/DDBJ whole genome shotgun (WGS) entry which is preliminary data.</text>
</comment>
<dbReference type="InterPro" id="IPR029032">
    <property type="entry name" value="AhpD-like"/>
</dbReference>
<accession>A0A168AMI3</accession>